<dbReference type="AlphaFoldDB" id="A0A2K8SXK1"/>
<dbReference type="KEGG" id="nfl:COO91_06073"/>
<dbReference type="GO" id="GO:0030313">
    <property type="term" value="C:cell envelope"/>
    <property type="evidence" value="ECO:0007669"/>
    <property type="project" value="UniProtKB-SubCell"/>
</dbReference>
<keyword evidence="6" id="KW-1185">Reference proteome</keyword>
<dbReference type="Gene3D" id="2.40.50.100">
    <property type="match status" value="1"/>
</dbReference>
<dbReference type="EMBL" id="CP024785">
    <property type="protein sequence ID" value="AUB40073.1"/>
    <property type="molecule type" value="Genomic_DNA"/>
</dbReference>
<sequence length="455" mass="50440">MYFPGKSKKKFQTGVKWLVWSATLTLVGTSGWFVYIKSFNKSTEPLAVPTISVDSDNVEITINESGTLQLGNQQALKSPGEVTIEKVLIKLGDRVKSGQQLVIFRNPEGQKNLTDSDLRIRKQEFILIRSREKAVEAQNKLAVAQKEMREPVTQKQLEMQEQELNLARSRDQVVDAKEKQVAAIKELQDVEVLAAKGFISTNELEQQQEKVRETKSAVKQAELTIISETLQLQRLTLELKRQTEEQQKVVDAQSQLREALSTVNTESEELRRLQIERQNLQKEVQKNILTAPFTGKVLDLKIQDGDGVKSGDTLLTLGDPTQEIVKLELVTLDAAKVKVNQPARIKVLGPNAQDFSGRVTSLYPQAIGSGGSSGLSFSLSGSAKVPATIKLDKPSGTLIPGSQVSVEILVQQRQKVVAVNVEAIQRSEPEPFVWVRDNQGLVQKRKVTLGLEVGC</sequence>
<feature type="coiled-coil region" evidence="3">
    <location>
        <begin position="204"/>
        <end position="290"/>
    </location>
</feature>
<dbReference type="OrthoDB" id="526337at2"/>
<feature type="transmembrane region" description="Helical" evidence="4">
    <location>
        <begin position="17"/>
        <end position="35"/>
    </location>
</feature>
<evidence type="ECO:0000256" key="3">
    <source>
        <dbReference type="SAM" id="Coils"/>
    </source>
</evidence>
<protein>
    <submittedName>
        <fullName evidence="5">ABC.CD.TX, HlyD family secretion protein</fullName>
    </submittedName>
</protein>
<gene>
    <name evidence="5" type="ORF">COO91_06073</name>
</gene>
<evidence type="ECO:0000313" key="6">
    <source>
        <dbReference type="Proteomes" id="UP000232003"/>
    </source>
</evidence>
<dbReference type="InterPro" id="IPR050465">
    <property type="entry name" value="UPF0194_transport"/>
</dbReference>
<feature type="coiled-coil region" evidence="3">
    <location>
        <begin position="127"/>
        <end position="179"/>
    </location>
</feature>
<dbReference type="Gene3D" id="2.40.30.170">
    <property type="match status" value="1"/>
</dbReference>
<organism evidence="5 6">
    <name type="scientific">Nostoc flagelliforme CCNUN1</name>
    <dbReference type="NCBI Taxonomy" id="2038116"/>
    <lineage>
        <taxon>Bacteria</taxon>
        <taxon>Bacillati</taxon>
        <taxon>Cyanobacteriota</taxon>
        <taxon>Cyanophyceae</taxon>
        <taxon>Nostocales</taxon>
        <taxon>Nostocaceae</taxon>
        <taxon>Nostoc</taxon>
    </lineage>
</organism>
<keyword evidence="2 3" id="KW-0175">Coiled coil</keyword>
<keyword evidence="4" id="KW-0812">Transmembrane</keyword>
<keyword evidence="4" id="KW-0472">Membrane</keyword>
<dbReference type="PANTHER" id="PTHR32347">
    <property type="entry name" value="EFFLUX SYSTEM COMPONENT YKNX-RELATED"/>
    <property type="match status" value="1"/>
</dbReference>
<dbReference type="Gene3D" id="2.40.420.20">
    <property type="match status" value="1"/>
</dbReference>
<evidence type="ECO:0000256" key="2">
    <source>
        <dbReference type="ARBA" id="ARBA00023054"/>
    </source>
</evidence>
<keyword evidence="4" id="KW-1133">Transmembrane helix</keyword>
<evidence type="ECO:0000256" key="1">
    <source>
        <dbReference type="ARBA" id="ARBA00004196"/>
    </source>
</evidence>
<dbReference type="RefSeq" id="WP_100900900.1">
    <property type="nucleotide sequence ID" value="NZ_CAWNNC010000001.1"/>
</dbReference>
<name>A0A2K8SXK1_9NOSO</name>
<proteinExistence type="predicted"/>
<dbReference type="Proteomes" id="UP000232003">
    <property type="component" value="Chromosome"/>
</dbReference>
<comment type="subcellular location">
    <subcellularLocation>
        <location evidence="1">Cell envelope</location>
    </subcellularLocation>
</comment>
<reference evidence="5 6" key="1">
    <citation type="submission" date="2017-11" db="EMBL/GenBank/DDBJ databases">
        <title>Complete genome of a free-living desiccation-tolerant cyanobacterium and its photosynthetic adaptation to extreme terrestrial habitat.</title>
        <authorList>
            <person name="Shang J."/>
        </authorList>
    </citation>
    <scope>NUCLEOTIDE SEQUENCE [LARGE SCALE GENOMIC DNA]</scope>
    <source>
        <strain evidence="5 6">CCNUN1</strain>
    </source>
</reference>
<evidence type="ECO:0000313" key="5">
    <source>
        <dbReference type="EMBL" id="AUB40073.1"/>
    </source>
</evidence>
<accession>A0A2K8SXK1</accession>
<evidence type="ECO:0000256" key="4">
    <source>
        <dbReference type="SAM" id="Phobius"/>
    </source>
</evidence>